<protein>
    <submittedName>
        <fullName evidence="2">Uncharacterized protein</fullName>
    </submittedName>
</protein>
<feature type="compositionally biased region" description="Basic and acidic residues" evidence="1">
    <location>
        <begin position="1"/>
        <end position="16"/>
    </location>
</feature>
<name>A0A133UHH5_9EURY</name>
<evidence type="ECO:0000313" key="2">
    <source>
        <dbReference type="EMBL" id="KXA93638.1"/>
    </source>
</evidence>
<keyword evidence="3" id="KW-1185">Reference proteome</keyword>
<evidence type="ECO:0000256" key="1">
    <source>
        <dbReference type="SAM" id="MobiDB-lite"/>
    </source>
</evidence>
<organism evidence="2 3">
    <name type="scientific">candidate division MSBL1 archaeon SCGC-AAA259E17</name>
    <dbReference type="NCBI Taxonomy" id="1698263"/>
    <lineage>
        <taxon>Archaea</taxon>
        <taxon>Methanobacteriati</taxon>
        <taxon>Methanobacteriota</taxon>
        <taxon>candidate division MSBL1</taxon>
    </lineage>
</organism>
<reference evidence="2 3" key="1">
    <citation type="journal article" date="2016" name="Sci. Rep.">
        <title>Metabolic traits of an uncultured archaeal lineage -MSBL1- from brine pools of the Red Sea.</title>
        <authorList>
            <person name="Mwirichia R."/>
            <person name="Alam I."/>
            <person name="Rashid M."/>
            <person name="Vinu M."/>
            <person name="Ba-Alawi W."/>
            <person name="Anthony Kamau A."/>
            <person name="Kamanda Ngugi D."/>
            <person name="Goker M."/>
            <person name="Klenk H.P."/>
            <person name="Bajic V."/>
            <person name="Stingl U."/>
        </authorList>
    </citation>
    <scope>NUCLEOTIDE SEQUENCE [LARGE SCALE GENOMIC DNA]</scope>
    <source>
        <strain evidence="2">SCGC-AAA259E17</strain>
    </source>
</reference>
<accession>A0A133UHH5</accession>
<evidence type="ECO:0000313" key="3">
    <source>
        <dbReference type="Proteomes" id="UP000070373"/>
    </source>
</evidence>
<dbReference type="AlphaFoldDB" id="A0A133UHH5"/>
<dbReference type="Proteomes" id="UP000070373">
    <property type="component" value="Unassembled WGS sequence"/>
</dbReference>
<feature type="region of interest" description="Disordered" evidence="1">
    <location>
        <begin position="1"/>
        <end position="29"/>
    </location>
</feature>
<gene>
    <name evidence="2" type="ORF">AKJ64_00230</name>
</gene>
<dbReference type="EMBL" id="LHXN01000001">
    <property type="protein sequence ID" value="KXA93638.1"/>
    <property type="molecule type" value="Genomic_DNA"/>
</dbReference>
<comment type="caution">
    <text evidence="2">The sequence shown here is derived from an EMBL/GenBank/DDBJ whole genome shotgun (WGS) entry which is preliminary data.</text>
</comment>
<proteinExistence type="predicted"/>
<sequence length="113" mass="12953">MTERKEVEKDAEEVADRLSGGLNPKREVLEPTEELPVLRISNGGAERLNFDELLSENLDYPDFAGNVGNELIKEGIYDDSDPSSFTFVVYTTNRQDALRRQMKRRGDFIDVHY</sequence>